<feature type="region of interest" description="Disordered" evidence="1">
    <location>
        <begin position="1"/>
        <end position="99"/>
    </location>
</feature>
<gene>
    <name evidence="2" type="ORF">K491DRAFT_600803</name>
</gene>
<dbReference type="AlphaFoldDB" id="A0A6A6T4A4"/>
<evidence type="ECO:0000313" key="3">
    <source>
        <dbReference type="Proteomes" id="UP000799324"/>
    </source>
</evidence>
<evidence type="ECO:0000313" key="2">
    <source>
        <dbReference type="EMBL" id="KAF2654492.1"/>
    </source>
</evidence>
<organism evidence="2 3">
    <name type="scientific">Lophiostoma macrostomum CBS 122681</name>
    <dbReference type="NCBI Taxonomy" id="1314788"/>
    <lineage>
        <taxon>Eukaryota</taxon>
        <taxon>Fungi</taxon>
        <taxon>Dikarya</taxon>
        <taxon>Ascomycota</taxon>
        <taxon>Pezizomycotina</taxon>
        <taxon>Dothideomycetes</taxon>
        <taxon>Pleosporomycetidae</taxon>
        <taxon>Pleosporales</taxon>
        <taxon>Lophiostomataceae</taxon>
        <taxon>Lophiostoma</taxon>
    </lineage>
</organism>
<dbReference type="EMBL" id="MU004363">
    <property type="protein sequence ID" value="KAF2654492.1"/>
    <property type="molecule type" value="Genomic_DNA"/>
</dbReference>
<feature type="compositionally biased region" description="Low complexity" evidence="1">
    <location>
        <begin position="90"/>
        <end position="99"/>
    </location>
</feature>
<accession>A0A6A6T4A4</accession>
<name>A0A6A6T4A4_9PLEO</name>
<reference evidence="2" key="1">
    <citation type="journal article" date="2020" name="Stud. Mycol.">
        <title>101 Dothideomycetes genomes: a test case for predicting lifestyles and emergence of pathogens.</title>
        <authorList>
            <person name="Haridas S."/>
            <person name="Albert R."/>
            <person name="Binder M."/>
            <person name="Bloem J."/>
            <person name="Labutti K."/>
            <person name="Salamov A."/>
            <person name="Andreopoulos B."/>
            <person name="Baker S."/>
            <person name="Barry K."/>
            <person name="Bills G."/>
            <person name="Bluhm B."/>
            <person name="Cannon C."/>
            <person name="Castanera R."/>
            <person name="Culley D."/>
            <person name="Daum C."/>
            <person name="Ezra D."/>
            <person name="Gonzalez J."/>
            <person name="Henrissat B."/>
            <person name="Kuo A."/>
            <person name="Liang C."/>
            <person name="Lipzen A."/>
            <person name="Lutzoni F."/>
            <person name="Magnuson J."/>
            <person name="Mondo S."/>
            <person name="Nolan M."/>
            <person name="Ohm R."/>
            <person name="Pangilinan J."/>
            <person name="Park H.-J."/>
            <person name="Ramirez L."/>
            <person name="Alfaro M."/>
            <person name="Sun H."/>
            <person name="Tritt A."/>
            <person name="Yoshinaga Y."/>
            <person name="Zwiers L.-H."/>
            <person name="Turgeon B."/>
            <person name="Goodwin S."/>
            <person name="Spatafora J."/>
            <person name="Crous P."/>
            <person name="Grigoriev I."/>
        </authorList>
    </citation>
    <scope>NUCLEOTIDE SEQUENCE</scope>
    <source>
        <strain evidence="2">CBS 122681</strain>
    </source>
</reference>
<protein>
    <submittedName>
        <fullName evidence="2">Uncharacterized protein</fullName>
    </submittedName>
</protein>
<proteinExistence type="predicted"/>
<dbReference type="OrthoDB" id="5332316at2759"/>
<evidence type="ECO:0000256" key="1">
    <source>
        <dbReference type="SAM" id="MobiDB-lite"/>
    </source>
</evidence>
<sequence length="482" mass="54622">MFEDGDRKQRAERKHGNPIVAKLSESSKDTVGKTPPSQARVLKPSDSPGGETQRLIRSLHTKATVVDTRETEHERGLDASEISAKEPVTSAAEDLSESSSEYSEQTLLEELFPEASSYIQPHYTPRNPYPKLDLPNDIPLVRPTHGDTPKSQRQQMLEAFQSRMEPITALQLLHCSTQLTEMDFRRLVPKGKHIESWVRDGEFTKVIPGRDPLSLERLPFYYLLFKSAEAALAYQNNATRLHKLAGLHRPTSIFSAIPPPKGFLEDGEDLSTVLSSYLLQPTSLKLNLNMVMQPYNPTFRALLEAGGYKPIVPSTGSNGEKIWKVLLHIEGWEPNPLDLYYIFLRHAQDRGLAWPFHDGANSVRKLRDLADFKSRLLATAAPRAANPSKYEARSNSDSQLDSDLNFGFLNSNDAANEQDEGKPAVSQLVMNRLYNRWIVEFSEEGAAQRFARLWNRRVLPAPRFVTWRDTEEVRMVNAEFLW</sequence>
<feature type="compositionally biased region" description="Basic and acidic residues" evidence="1">
    <location>
        <begin position="67"/>
        <end position="78"/>
    </location>
</feature>
<dbReference type="Proteomes" id="UP000799324">
    <property type="component" value="Unassembled WGS sequence"/>
</dbReference>
<keyword evidence="3" id="KW-1185">Reference proteome</keyword>